<gene>
    <name evidence="2" type="ORF">RAK27_10175</name>
</gene>
<reference evidence="2" key="1">
    <citation type="submission" date="2023-08" db="EMBL/GenBank/DDBJ databases">
        <title>Genomic characterization of piscicolin 126 produced by Carnobacterium maltaromaticum CM22 strain isolated from salmon (Salmo salar).</title>
        <authorList>
            <person name="Gonzalez-Gragera E."/>
            <person name="Garcia-Lopez J.D."/>
            <person name="Teso-Perez C."/>
            <person name="Gimenez-Hernandez I."/>
            <person name="Peralta-Sanchez J.M."/>
            <person name="Valdivia E."/>
            <person name="Montalban-Lopez M."/>
            <person name="Martin-Platero A.M."/>
            <person name="Banos A."/>
            <person name="Martinez-Bueno M."/>
        </authorList>
    </citation>
    <scope>NUCLEOTIDE SEQUENCE</scope>
    <source>
        <strain evidence="2">CM22</strain>
    </source>
</reference>
<dbReference type="SUPFAM" id="SSF56281">
    <property type="entry name" value="Metallo-hydrolase/oxidoreductase"/>
    <property type="match status" value="1"/>
</dbReference>
<dbReference type="PANTHER" id="PTHR15032:SF4">
    <property type="entry name" value="N-ACYL-PHOSPHATIDYLETHANOLAMINE-HYDROLYZING PHOSPHOLIPASE D"/>
    <property type="match status" value="1"/>
</dbReference>
<dbReference type="PIRSF" id="PIRSF038896">
    <property type="entry name" value="NAPE-PLD"/>
    <property type="match status" value="1"/>
</dbReference>
<dbReference type="Gene3D" id="3.60.15.10">
    <property type="entry name" value="Ribonuclease Z/Hydroxyacylglutathione hydrolase-like"/>
    <property type="match status" value="1"/>
</dbReference>
<dbReference type="InterPro" id="IPR001279">
    <property type="entry name" value="Metallo-B-lactamas"/>
</dbReference>
<dbReference type="GO" id="GO:0070290">
    <property type="term" value="F:N-acylphosphatidylethanolamine-specific phospholipase D activity"/>
    <property type="evidence" value="ECO:0007669"/>
    <property type="project" value="InterPro"/>
</dbReference>
<dbReference type="Pfam" id="PF12706">
    <property type="entry name" value="Lactamase_B_2"/>
    <property type="match status" value="1"/>
</dbReference>
<evidence type="ECO:0000313" key="2">
    <source>
        <dbReference type="EMBL" id="MDZ5759023.1"/>
    </source>
</evidence>
<dbReference type="GO" id="GO:0005737">
    <property type="term" value="C:cytoplasm"/>
    <property type="evidence" value="ECO:0007669"/>
    <property type="project" value="TreeGrafter"/>
</dbReference>
<dbReference type="InterPro" id="IPR024884">
    <property type="entry name" value="NAPE-PLD"/>
</dbReference>
<feature type="domain" description="Metallo-beta-lactamase" evidence="1">
    <location>
        <begin position="66"/>
        <end position="260"/>
    </location>
</feature>
<dbReference type="AlphaFoldDB" id="A0AAW9JTX6"/>
<organism evidence="2 3">
    <name type="scientific">Carnobacterium maltaromaticum</name>
    <name type="common">Carnobacterium piscicola</name>
    <dbReference type="NCBI Taxonomy" id="2751"/>
    <lineage>
        <taxon>Bacteria</taxon>
        <taxon>Bacillati</taxon>
        <taxon>Bacillota</taxon>
        <taxon>Bacilli</taxon>
        <taxon>Lactobacillales</taxon>
        <taxon>Carnobacteriaceae</taxon>
        <taxon>Carnobacterium</taxon>
    </lineage>
</organism>
<name>A0AAW9JTX6_CARML</name>
<evidence type="ECO:0000259" key="1">
    <source>
        <dbReference type="Pfam" id="PF12706"/>
    </source>
</evidence>
<dbReference type="InterPro" id="IPR036866">
    <property type="entry name" value="RibonucZ/Hydroxyglut_hydro"/>
</dbReference>
<protein>
    <submittedName>
        <fullName evidence="2">MBL fold metallo-hydrolase</fullName>
    </submittedName>
</protein>
<dbReference type="PANTHER" id="PTHR15032">
    <property type="entry name" value="N-ACYL-PHOSPHATIDYLETHANOLAMINE-HYDROLYZING PHOSPHOLIPASE D"/>
    <property type="match status" value="1"/>
</dbReference>
<dbReference type="EMBL" id="JAVBVO010000003">
    <property type="protein sequence ID" value="MDZ5759023.1"/>
    <property type="molecule type" value="Genomic_DNA"/>
</dbReference>
<dbReference type="GO" id="GO:0008270">
    <property type="term" value="F:zinc ion binding"/>
    <property type="evidence" value="ECO:0007669"/>
    <property type="project" value="InterPro"/>
</dbReference>
<sequence length="313" mass="35763">MSQEKISLVDTGIYILKKKIKGENKLKPRNPLPAETIDVKKLDLATDQVFWLGHSAALLILNQKVILLDPMLGKHASPLPIAYPRFEGQRPLDLAEFEWIDLVLFTHNHYDHLDKSSILKIKNKVELFLVPVGMKNTLVRWGIAPKRVKEISWNQDVLLDELTITATPTQHSTGRGLFDQNKSQANSWVLKNPKTSLFLSGDSSYADHFKEIGNQYGPFDLALMECGQYNPKWKESHMFPDETVSAVIDSQAKKFIPIHWAGFALSFHPWQEPVEKASQEAVKQGIQMDTPMIGQQYKIHAENVTNKWWRKVD</sequence>
<accession>A0AAW9JTX6</accession>
<dbReference type="Proteomes" id="UP001290462">
    <property type="component" value="Unassembled WGS sequence"/>
</dbReference>
<dbReference type="RefSeq" id="WP_322809012.1">
    <property type="nucleotide sequence ID" value="NZ_JAVBVO010000003.1"/>
</dbReference>
<evidence type="ECO:0000313" key="3">
    <source>
        <dbReference type="Proteomes" id="UP001290462"/>
    </source>
</evidence>
<proteinExistence type="predicted"/>
<comment type="caution">
    <text evidence="2">The sequence shown here is derived from an EMBL/GenBank/DDBJ whole genome shotgun (WGS) entry which is preliminary data.</text>
</comment>